<proteinExistence type="predicted"/>
<protein>
    <submittedName>
        <fullName evidence="1">Uncharacterized protein</fullName>
    </submittedName>
</protein>
<dbReference type="Proteomes" id="UP001231649">
    <property type="component" value="Chromosome 3"/>
</dbReference>
<organism evidence="1 2">
    <name type="scientific">Mythimna loreyi</name>
    <dbReference type="NCBI Taxonomy" id="667449"/>
    <lineage>
        <taxon>Eukaryota</taxon>
        <taxon>Metazoa</taxon>
        <taxon>Ecdysozoa</taxon>
        <taxon>Arthropoda</taxon>
        <taxon>Hexapoda</taxon>
        <taxon>Insecta</taxon>
        <taxon>Pterygota</taxon>
        <taxon>Neoptera</taxon>
        <taxon>Endopterygota</taxon>
        <taxon>Lepidoptera</taxon>
        <taxon>Glossata</taxon>
        <taxon>Ditrysia</taxon>
        <taxon>Noctuoidea</taxon>
        <taxon>Noctuidae</taxon>
        <taxon>Noctuinae</taxon>
        <taxon>Hadenini</taxon>
        <taxon>Mythimna</taxon>
    </lineage>
</organism>
<keyword evidence="2" id="KW-1185">Reference proteome</keyword>
<dbReference type="EMBL" id="CM056779">
    <property type="protein sequence ID" value="KAJ8719784.1"/>
    <property type="molecule type" value="Genomic_DNA"/>
</dbReference>
<evidence type="ECO:0000313" key="2">
    <source>
        <dbReference type="Proteomes" id="UP001231649"/>
    </source>
</evidence>
<name>A0ACC2QR27_9NEOP</name>
<gene>
    <name evidence="1" type="ORF">PYW08_011959</name>
</gene>
<evidence type="ECO:0000313" key="1">
    <source>
        <dbReference type="EMBL" id="KAJ8719784.1"/>
    </source>
</evidence>
<reference evidence="1" key="1">
    <citation type="submission" date="2023-03" db="EMBL/GenBank/DDBJ databases">
        <title>Chromosome-level genomes of two armyworms, Mythimna separata and Mythimna loreyi, provide insights into the biosynthesis and reception of sex pheromones.</title>
        <authorList>
            <person name="Zhao H."/>
        </authorList>
    </citation>
    <scope>NUCLEOTIDE SEQUENCE</scope>
    <source>
        <strain evidence="1">BeijingLab</strain>
    </source>
</reference>
<accession>A0ACC2QR27</accession>
<comment type="caution">
    <text evidence="1">The sequence shown here is derived from an EMBL/GenBank/DDBJ whole genome shotgun (WGS) entry which is preliminary data.</text>
</comment>
<sequence>MNAIWHDKEHSEHSPLHDLMVIRMEEEIGIATASTKLYPIVKQETHNFGGWYWAGESGKYYNSMKTFPAGIADVLDPEVLIFTLGYLTKKQMKDYDTLHEILYKADDAVLVDCDEWLPREWGFFICIRNIGNFPGIGSGATLFSNEKLFGIASFAMFKQNTGILVFTDVRKYEELIEKTCGDEEFT</sequence>